<sequence length="220" mass="22435">MRALQIAADVLVWALAVLGVVSAGLWVAGAVGLVKPLVVISGSMEPEIMTGDLLLATPVPVDEVEVGDVLSLPNPVTGALVTHRVVDVAQQADGAWHVWMQGDANDAADGGAYVVTDDTVLRPRWQVGGAGTALVRLTTPGTAVPLVVALVALLGLSQLPRSSSGPARGRHAAASTTAARSTSVASVPEPHAVADPTDPTSAQEDACDPLVDSSRPRSVR</sequence>
<dbReference type="CDD" id="cd06530">
    <property type="entry name" value="S26_SPase_I"/>
    <property type="match status" value="1"/>
</dbReference>
<evidence type="ECO:0000256" key="1">
    <source>
        <dbReference type="ARBA" id="ARBA00004370"/>
    </source>
</evidence>
<dbReference type="SUPFAM" id="SSF51306">
    <property type="entry name" value="LexA/Signal peptidase"/>
    <property type="match status" value="1"/>
</dbReference>
<evidence type="ECO:0000256" key="4">
    <source>
        <dbReference type="ARBA" id="ARBA00023136"/>
    </source>
</evidence>
<feature type="compositionally biased region" description="Low complexity" evidence="6">
    <location>
        <begin position="172"/>
        <end position="186"/>
    </location>
</feature>
<dbReference type="PANTHER" id="PTHR10806">
    <property type="entry name" value="SIGNAL PEPTIDASE COMPLEX CATALYTIC SUBUNIT SEC11"/>
    <property type="match status" value="1"/>
</dbReference>
<evidence type="ECO:0000256" key="6">
    <source>
        <dbReference type="SAM" id="MobiDB-lite"/>
    </source>
</evidence>
<dbReference type="InterPro" id="IPR001733">
    <property type="entry name" value="Peptidase_S26B"/>
</dbReference>
<dbReference type="GO" id="GO:0009003">
    <property type="term" value="F:signal peptidase activity"/>
    <property type="evidence" value="ECO:0007669"/>
    <property type="project" value="UniProtKB-EC"/>
</dbReference>
<reference evidence="8 9" key="1">
    <citation type="submission" date="2021-05" db="EMBL/GenBank/DDBJ databases">
        <title>Novel species in genus Cellulomonas.</title>
        <authorList>
            <person name="Zhang G."/>
        </authorList>
    </citation>
    <scope>NUCLEOTIDE SEQUENCE [LARGE SCALE GENOMIC DNA]</scope>
    <source>
        <strain evidence="9">zg-ZUI157</strain>
    </source>
</reference>
<evidence type="ECO:0000313" key="9">
    <source>
        <dbReference type="Proteomes" id="UP000679335"/>
    </source>
</evidence>
<dbReference type="InterPro" id="IPR019533">
    <property type="entry name" value="Peptidase_S26"/>
</dbReference>
<accession>A0ABX8GKK7</accession>
<dbReference type="PANTHER" id="PTHR10806:SF6">
    <property type="entry name" value="SIGNAL PEPTIDASE COMPLEX CATALYTIC SUBUNIT SEC11"/>
    <property type="match status" value="1"/>
</dbReference>
<gene>
    <name evidence="8" type="ORF">KKR89_03410</name>
</gene>
<evidence type="ECO:0000256" key="3">
    <source>
        <dbReference type="ARBA" id="ARBA00022989"/>
    </source>
</evidence>
<keyword evidence="2 7" id="KW-0812">Transmembrane</keyword>
<dbReference type="Proteomes" id="UP000679335">
    <property type="component" value="Chromosome"/>
</dbReference>
<name>A0ABX8GKK7_9CELL</name>
<protein>
    <recommendedName>
        <fullName evidence="5">Signal peptidase I</fullName>
        <ecNumber evidence="5">3.4.21.89</ecNumber>
    </recommendedName>
</protein>
<evidence type="ECO:0000256" key="2">
    <source>
        <dbReference type="ARBA" id="ARBA00022692"/>
    </source>
</evidence>
<organism evidence="8 9">
    <name type="scientific">Cellulomonas dongxiuzhuiae</name>
    <dbReference type="NCBI Taxonomy" id="2819979"/>
    <lineage>
        <taxon>Bacteria</taxon>
        <taxon>Bacillati</taxon>
        <taxon>Actinomycetota</taxon>
        <taxon>Actinomycetes</taxon>
        <taxon>Micrococcales</taxon>
        <taxon>Cellulomonadaceae</taxon>
        <taxon>Cellulomonas</taxon>
    </lineage>
</organism>
<dbReference type="EC" id="3.4.21.89" evidence="5"/>
<comment type="subcellular location">
    <subcellularLocation>
        <location evidence="1">Membrane</location>
    </subcellularLocation>
</comment>
<keyword evidence="9" id="KW-1185">Reference proteome</keyword>
<keyword evidence="8" id="KW-0378">Hydrolase</keyword>
<evidence type="ECO:0000313" key="8">
    <source>
        <dbReference type="EMBL" id="QWC16709.1"/>
    </source>
</evidence>
<evidence type="ECO:0000256" key="7">
    <source>
        <dbReference type="SAM" id="Phobius"/>
    </source>
</evidence>
<dbReference type="NCBIfam" id="TIGR02228">
    <property type="entry name" value="sigpep_I_arch"/>
    <property type="match status" value="1"/>
</dbReference>
<dbReference type="InterPro" id="IPR036286">
    <property type="entry name" value="LexA/Signal_pep-like_sf"/>
</dbReference>
<proteinExistence type="predicted"/>
<dbReference type="RefSeq" id="WP_208197866.1">
    <property type="nucleotide sequence ID" value="NZ_CP076023.1"/>
</dbReference>
<feature type="region of interest" description="Disordered" evidence="6">
    <location>
        <begin position="161"/>
        <end position="220"/>
    </location>
</feature>
<keyword evidence="4 7" id="KW-0472">Membrane</keyword>
<evidence type="ECO:0000256" key="5">
    <source>
        <dbReference type="NCBIfam" id="TIGR02228"/>
    </source>
</evidence>
<dbReference type="EMBL" id="CP076023">
    <property type="protein sequence ID" value="QWC16709.1"/>
    <property type="molecule type" value="Genomic_DNA"/>
</dbReference>
<feature type="transmembrane region" description="Helical" evidence="7">
    <location>
        <begin position="12"/>
        <end position="34"/>
    </location>
</feature>
<keyword evidence="3 7" id="KW-1133">Transmembrane helix</keyword>